<proteinExistence type="predicted"/>
<dbReference type="AlphaFoldDB" id="A0A1A5I886"/>
<evidence type="ECO:0000313" key="2">
    <source>
        <dbReference type="Proteomes" id="UP000093748"/>
    </source>
</evidence>
<comment type="caution">
    <text evidence="1">The sequence shown here is derived from an EMBL/GenBank/DDBJ whole genome shotgun (WGS) entry which is preliminary data.</text>
</comment>
<name>A0A1A5I886_RHILI</name>
<evidence type="ECO:0000313" key="1">
    <source>
        <dbReference type="EMBL" id="OBP76847.1"/>
    </source>
</evidence>
<protein>
    <submittedName>
        <fullName evidence="1">Uncharacterized protein</fullName>
    </submittedName>
</protein>
<dbReference type="OrthoDB" id="8099577at2"/>
<dbReference type="GeneID" id="66684813"/>
<dbReference type="RefSeq" id="WP_032929672.1">
    <property type="nucleotide sequence ID" value="NZ_LZTH01000045.1"/>
</dbReference>
<organism evidence="1 2">
    <name type="scientific">Rhizobium loti</name>
    <name type="common">Mesorhizobium loti</name>
    <dbReference type="NCBI Taxonomy" id="381"/>
    <lineage>
        <taxon>Bacteria</taxon>
        <taxon>Pseudomonadati</taxon>
        <taxon>Pseudomonadota</taxon>
        <taxon>Alphaproteobacteria</taxon>
        <taxon>Hyphomicrobiales</taxon>
        <taxon>Phyllobacteriaceae</taxon>
        <taxon>Mesorhizobium</taxon>
    </lineage>
</organism>
<sequence>MRTLAERLIGKHLKGIDASEPGHGVGALFTDGSAFTVYSSVAVLISSLANVSRVEVVNVSERQVELHLSSHGCITISTDWDKHDMVEAYVFEDEDGTLIVENGT</sequence>
<dbReference type="Proteomes" id="UP000093748">
    <property type="component" value="Unassembled WGS sequence"/>
</dbReference>
<accession>A0A1A5I886</accession>
<reference evidence="2" key="1">
    <citation type="submission" date="2016-06" db="EMBL/GenBank/DDBJ databases">
        <title>NZP2037 Pacbio-Illumina hybrid assembly.</title>
        <authorList>
            <person name="Ramsay J.P."/>
        </authorList>
    </citation>
    <scope>NUCLEOTIDE SEQUENCE [LARGE SCALE GENOMIC DNA]</scope>
    <source>
        <strain evidence="2">R7ANS::ICEMlSym2042</strain>
    </source>
</reference>
<dbReference type="EMBL" id="LZTJ01000012">
    <property type="protein sequence ID" value="OBP76847.1"/>
    <property type="molecule type" value="Genomic_DNA"/>
</dbReference>
<gene>
    <name evidence="1" type="ORF">BAE39_12260</name>
</gene>